<organism evidence="1 2">
    <name type="scientific">Planktothrix paucivesiculata PCC 9631</name>
    <dbReference type="NCBI Taxonomy" id="671071"/>
    <lineage>
        <taxon>Bacteria</taxon>
        <taxon>Bacillati</taxon>
        <taxon>Cyanobacteriota</taxon>
        <taxon>Cyanophyceae</taxon>
        <taxon>Oscillatoriophycideae</taxon>
        <taxon>Oscillatoriales</taxon>
        <taxon>Microcoleaceae</taxon>
        <taxon>Planktothrix</taxon>
    </lineage>
</organism>
<keyword evidence="2" id="KW-1185">Reference proteome</keyword>
<gene>
    <name evidence="1" type="ORF">PL9631_250108</name>
</gene>
<dbReference type="EMBL" id="CZCS02000163">
    <property type="protein sequence ID" value="VXD16924.1"/>
    <property type="molecule type" value="Genomic_DNA"/>
</dbReference>
<comment type="caution">
    <text evidence="1">The sequence shown here is derived from an EMBL/GenBank/DDBJ whole genome shotgun (WGS) entry which is preliminary data.</text>
</comment>
<proteinExistence type="predicted"/>
<evidence type="ECO:0000313" key="1">
    <source>
        <dbReference type="EMBL" id="VXD16924.1"/>
    </source>
</evidence>
<dbReference type="AlphaFoldDB" id="A0A7Z9BLA4"/>
<accession>A0A7Z9BLA4</accession>
<dbReference type="Proteomes" id="UP000182190">
    <property type="component" value="Unassembled WGS sequence"/>
</dbReference>
<evidence type="ECO:0000313" key="2">
    <source>
        <dbReference type="Proteomes" id="UP000182190"/>
    </source>
</evidence>
<sequence length="41" mass="4727">MLTQIGCPKITLFQHFFFLIEVDTLNNLIAEYGFDPLIVNP</sequence>
<reference evidence="1" key="1">
    <citation type="submission" date="2019-10" db="EMBL/GenBank/DDBJ databases">
        <authorList>
            <consortium name="Genoscope - CEA"/>
            <person name="William W."/>
        </authorList>
    </citation>
    <scope>NUCLEOTIDE SEQUENCE [LARGE SCALE GENOMIC DNA]</scope>
    <source>
        <strain evidence="1">BBR_PRJEB10994</strain>
    </source>
</reference>
<name>A0A7Z9BLA4_9CYAN</name>
<protein>
    <submittedName>
        <fullName evidence="1">Uncharacterized protein</fullName>
    </submittedName>
</protein>